<proteinExistence type="predicted"/>
<keyword evidence="3" id="KW-1185">Reference proteome</keyword>
<name>A0ABV2QQS4_9MICO</name>
<dbReference type="EMBL" id="JBEPSJ010000004">
    <property type="protein sequence ID" value="MET4583431.1"/>
    <property type="molecule type" value="Genomic_DNA"/>
</dbReference>
<feature type="region of interest" description="Disordered" evidence="1">
    <location>
        <begin position="1"/>
        <end position="77"/>
    </location>
</feature>
<organism evidence="2 3">
    <name type="scientific">Conyzicola nivalis</name>
    <dbReference type="NCBI Taxonomy" id="1477021"/>
    <lineage>
        <taxon>Bacteria</taxon>
        <taxon>Bacillati</taxon>
        <taxon>Actinomycetota</taxon>
        <taxon>Actinomycetes</taxon>
        <taxon>Micrococcales</taxon>
        <taxon>Microbacteriaceae</taxon>
        <taxon>Conyzicola</taxon>
    </lineage>
</organism>
<dbReference type="RefSeq" id="WP_354025605.1">
    <property type="nucleotide sequence ID" value="NZ_JBEPSJ010000004.1"/>
</dbReference>
<comment type="caution">
    <text evidence="2">The sequence shown here is derived from an EMBL/GenBank/DDBJ whole genome shotgun (WGS) entry which is preliminary data.</text>
</comment>
<gene>
    <name evidence="2" type="ORF">ABIE21_002957</name>
</gene>
<feature type="compositionally biased region" description="Basic and acidic residues" evidence="1">
    <location>
        <begin position="39"/>
        <end position="66"/>
    </location>
</feature>
<evidence type="ECO:0000256" key="1">
    <source>
        <dbReference type="SAM" id="MobiDB-lite"/>
    </source>
</evidence>
<evidence type="ECO:0000313" key="3">
    <source>
        <dbReference type="Proteomes" id="UP001549257"/>
    </source>
</evidence>
<accession>A0ABV2QQS4</accession>
<protein>
    <submittedName>
        <fullName evidence="2">Uncharacterized protein</fullName>
    </submittedName>
</protein>
<sequence length="77" mass="8580">MSNPNQHEGEYTDNDPIEKEDHSNETPGSYDDSEIPGEPARHTHEERGSYTENDGVEKIDHGHDEPGSYADSEIPGE</sequence>
<reference evidence="2 3" key="1">
    <citation type="submission" date="2024-06" db="EMBL/GenBank/DDBJ databases">
        <title>Sorghum-associated microbial communities from plants grown in Nebraska, USA.</title>
        <authorList>
            <person name="Schachtman D."/>
        </authorList>
    </citation>
    <scope>NUCLEOTIDE SEQUENCE [LARGE SCALE GENOMIC DNA]</scope>
    <source>
        <strain evidence="2 3">2857</strain>
    </source>
</reference>
<dbReference type="Proteomes" id="UP001549257">
    <property type="component" value="Unassembled WGS sequence"/>
</dbReference>
<evidence type="ECO:0000313" key="2">
    <source>
        <dbReference type="EMBL" id="MET4583431.1"/>
    </source>
</evidence>